<evidence type="ECO:0000313" key="3">
    <source>
        <dbReference type="Proteomes" id="UP001154282"/>
    </source>
</evidence>
<feature type="compositionally biased region" description="Basic and acidic residues" evidence="1">
    <location>
        <begin position="131"/>
        <end position="155"/>
    </location>
</feature>
<sequence length="243" mass="27403">MQVEVHQIILHLMRPNDNRRRRIGTTVHKPQARNVVVYVHHGILPKQIPLHLPALKHQRNLRHLQSHPPNRQVLLLVTVPERRHRCRLTHIPHRSAPLERAHQRPVDRAVENRVRIHRADRGAADPGPAELEERGIDRNRRFRHEDRGDSDEVGRDLGAGDVGGSGALVILHQPRVPESRRVIDSVRDDVRGGAEEQDAVGIRIRRQAECEFAAEGAAEGGRDLRREANSLAGEAEGAFYPGG</sequence>
<dbReference type="Proteomes" id="UP001154282">
    <property type="component" value="Unassembled WGS sequence"/>
</dbReference>
<gene>
    <name evidence="2" type="ORF">LITE_LOCUS36987</name>
</gene>
<dbReference type="AlphaFoldDB" id="A0AAV0P6X0"/>
<keyword evidence="3" id="KW-1185">Reference proteome</keyword>
<comment type="caution">
    <text evidence="2">The sequence shown here is derived from an EMBL/GenBank/DDBJ whole genome shotgun (WGS) entry which is preliminary data.</text>
</comment>
<feature type="region of interest" description="Disordered" evidence="1">
    <location>
        <begin position="116"/>
        <end position="159"/>
    </location>
</feature>
<evidence type="ECO:0000313" key="2">
    <source>
        <dbReference type="EMBL" id="CAI0466317.1"/>
    </source>
</evidence>
<evidence type="ECO:0000256" key="1">
    <source>
        <dbReference type="SAM" id="MobiDB-lite"/>
    </source>
</evidence>
<accession>A0AAV0P6X0</accession>
<name>A0AAV0P6X0_9ROSI</name>
<protein>
    <submittedName>
        <fullName evidence="2">Uncharacterized protein</fullName>
    </submittedName>
</protein>
<dbReference type="EMBL" id="CAMGYJ010000008">
    <property type="protein sequence ID" value="CAI0466317.1"/>
    <property type="molecule type" value="Genomic_DNA"/>
</dbReference>
<organism evidence="2 3">
    <name type="scientific">Linum tenue</name>
    <dbReference type="NCBI Taxonomy" id="586396"/>
    <lineage>
        <taxon>Eukaryota</taxon>
        <taxon>Viridiplantae</taxon>
        <taxon>Streptophyta</taxon>
        <taxon>Embryophyta</taxon>
        <taxon>Tracheophyta</taxon>
        <taxon>Spermatophyta</taxon>
        <taxon>Magnoliopsida</taxon>
        <taxon>eudicotyledons</taxon>
        <taxon>Gunneridae</taxon>
        <taxon>Pentapetalae</taxon>
        <taxon>rosids</taxon>
        <taxon>fabids</taxon>
        <taxon>Malpighiales</taxon>
        <taxon>Linaceae</taxon>
        <taxon>Linum</taxon>
    </lineage>
</organism>
<reference evidence="2" key="1">
    <citation type="submission" date="2022-08" db="EMBL/GenBank/DDBJ databases">
        <authorList>
            <person name="Gutierrez-Valencia J."/>
        </authorList>
    </citation>
    <scope>NUCLEOTIDE SEQUENCE</scope>
</reference>
<proteinExistence type="predicted"/>